<gene>
    <name evidence="1" type="ORF">JR316_0010807</name>
</gene>
<evidence type="ECO:0000313" key="1">
    <source>
        <dbReference type="EMBL" id="KAH9476891.1"/>
    </source>
</evidence>
<dbReference type="EMBL" id="JAFIQS020000010">
    <property type="protein sequence ID" value="KAH9476891.1"/>
    <property type="molecule type" value="Genomic_DNA"/>
</dbReference>
<dbReference type="Proteomes" id="UP000664032">
    <property type="component" value="Unassembled WGS sequence"/>
</dbReference>
<comment type="caution">
    <text evidence="1">The sequence shown here is derived from an EMBL/GenBank/DDBJ whole genome shotgun (WGS) entry which is preliminary data.</text>
</comment>
<accession>A0ACB8GNU5</accession>
<reference evidence="1" key="1">
    <citation type="submission" date="2021-10" db="EMBL/GenBank/DDBJ databases">
        <title>Psilocybe cubensis genome.</title>
        <authorList>
            <person name="Mckernan K.J."/>
            <person name="Crawford S."/>
            <person name="Trippe A."/>
            <person name="Kane L.T."/>
            <person name="Mclaughlin S."/>
        </authorList>
    </citation>
    <scope>NUCLEOTIDE SEQUENCE</scope>
    <source>
        <strain evidence="1">MGC-MH-2018</strain>
    </source>
</reference>
<keyword evidence="1" id="KW-0503">Monooxygenase</keyword>
<keyword evidence="1" id="KW-0560">Oxidoreductase</keyword>
<evidence type="ECO:0000313" key="2">
    <source>
        <dbReference type="Proteomes" id="UP000664032"/>
    </source>
</evidence>
<organism evidence="1 2">
    <name type="scientific">Psilocybe cubensis</name>
    <name type="common">Psychedelic mushroom</name>
    <name type="synonym">Stropharia cubensis</name>
    <dbReference type="NCBI Taxonomy" id="181762"/>
    <lineage>
        <taxon>Eukaryota</taxon>
        <taxon>Fungi</taxon>
        <taxon>Dikarya</taxon>
        <taxon>Basidiomycota</taxon>
        <taxon>Agaricomycotina</taxon>
        <taxon>Agaricomycetes</taxon>
        <taxon>Agaricomycetidae</taxon>
        <taxon>Agaricales</taxon>
        <taxon>Agaricineae</taxon>
        <taxon>Strophariaceae</taxon>
        <taxon>Psilocybe</taxon>
    </lineage>
</organism>
<proteinExistence type="predicted"/>
<sequence length="443" mass="51141">MPSVDSPREFVKWEKSYNIPLLHAEVFGTHILIVNSIEDAIALFERPERASIYSDRPDLPILDLIGTEKNIGLMRYGEKWRSHRRVSHQNFNIHAATQYEPIQTRKVRDLLQKVLDRPDKFSEHNKWFSTAVTMSAMYGYEVKSVDDPCVALADEALRLIAQLIHPGGSLINHIPALRHIPEWFPGAYSRKLAARTKLLNEQDEGTSTPSLVANFYEKKLAYGASEEEEVAMAAITYAFVYLMTIHPDIQQRARDEIENVIGATHRLPTLVDRKSLPYVEAIYREVLRLYPPLPLGLPRTTTEDNHYKGYYIPKGTTVLTNIWAMSYNELIHEEPHRFNPERHIGTNGELDDKRIFAFGFGRRKANFYSHKFSLPYHLITEHAWLMMASMLYSFKITRAKDSNGNDVVVNDEFEDIGILRCKKEFKCHFHLRSAEILQLIAET</sequence>
<protein>
    <submittedName>
        <fullName evidence="1">Cytochrome P450 monooxygenase</fullName>
    </submittedName>
</protein>
<keyword evidence="2" id="KW-1185">Reference proteome</keyword>
<name>A0ACB8GNU5_PSICU</name>